<evidence type="ECO:0000256" key="1">
    <source>
        <dbReference type="SAM" id="MobiDB-lite"/>
    </source>
</evidence>
<comment type="caution">
    <text evidence="2">The sequence shown here is derived from an EMBL/GenBank/DDBJ whole genome shotgun (WGS) entry which is preliminary data.</text>
</comment>
<feature type="region of interest" description="Disordered" evidence="1">
    <location>
        <begin position="238"/>
        <end position="276"/>
    </location>
</feature>
<feature type="compositionally biased region" description="Polar residues" evidence="1">
    <location>
        <begin position="91"/>
        <end position="105"/>
    </location>
</feature>
<dbReference type="GeneID" id="87873206"/>
<proteinExistence type="predicted"/>
<feature type="compositionally biased region" description="Basic and acidic residues" evidence="1">
    <location>
        <begin position="244"/>
        <end position="253"/>
    </location>
</feature>
<keyword evidence="3" id="KW-1185">Reference proteome</keyword>
<accession>A0AAJ0MLU5</accession>
<dbReference type="AlphaFoldDB" id="A0AAJ0MLU5"/>
<feature type="compositionally biased region" description="Low complexity" evidence="1">
    <location>
        <begin position="151"/>
        <end position="161"/>
    </location>
</feature>
<feature type="compositionally biased region" description="Low complexity" evidence="1">
    <location>
        <begin position="188"/>
        <end position="197"/>
    </location>
</feature>
<feature type="compositionally biased region" description="Pro residues" evidence="1">
    <location>
        <begin position="73"/>
        <end position="88"/>
    </location>
</feature>
<feature type="compositionally biased region" description="Acidic residues" evidence="1">
    <location>
        <begin position="261"/>
        <end position="276"/>
    </location>
</feature>
<dbReference type="RefSeq" id="XP_062688219.1">
    <property type="nucleotide sequence ID" value="XM_062835584.1"/>
</dbReference>
<evidence type="ECO:0000313" key="2">
    <source>
        <dbReference type="EMBL" id="KAK3485315.1"/>
    </source>
</evidence>
<feature type="compositionally biased region" description="Pro residues" evidence="1">
    <location>
        <begin position="19"/>
        <end position="31"/>
    </location>
</feature>
<protein>
    <submittedName>
        <fullName evidence="2">Uncharacterized protein</fullName>
    </submittedName>
</protein>
<feature type="compositionally biased region" description="Basic and acidic residues" evidence="1">
    <location>
        <begin position="212"/>
        <end position="221"/>
    </location>
</feature>
<name>A0AAJ0MLU5_9PEZI</name>
<feature type="compositionally biased region" description="Pro residues" evidence="1">
    <location>
        <begin position="175"/>
        <end position="187"/>
    </location>
</feature>
<evidence type="ECO:0000313" key="3">
    <source>
        <dbReference type="Proteomes" id="UP001285908"/>
    </source>
</evidence>
<feature type="compositionally biased region" description="Pro residues" evidence="1">
    <location>
        <begin position="113"/>
        <end position="125"/>
    </location>
</feature>
<gene>
    <name evidence="2" type="ORF">B0T23DRAFT_326950</name>
</gene>
<feature type="region of interest" description="Disordered" evidence="1">
    <location>
        <begin position="1"/>
        <end position="225"/>
    </location>
</feature>
<dbReference type="Proteomes" id="UP001285908">
    <property type="component" value="Unassembled WGS sequence"/>
</dbReference>
<sequence length="444" mass="48871">MASTSRIGPLASPDWVPTSPGPVPPSPPYIPRSPEWVAGSVSPENYVYYPTSPGPGPQSPAYVPRSPEWVSASPPPSALGPTSPPPVFQSPAYTPSSPQSVSRGTSPRYYPTSPGPVPPSPPYIPRSPEWAFRDTSPENYYPTSPGPGPQSPAYAPSSPQADYRGSSPVNYYPTSPGPVPPSPPYVPQSPQWAFTSPTPVPLSPSSPATASHFDEHERELDGSWGSGRFVYNRARWIVPEEEEQRQRGEHETTTEPFPELPDWEEDESTEGETEEDVQDVMVHESAAAFPQKEEGGLPDYGYYKQLDQEEEGVAKMDAEDTAAETLMQLETQHSVADPYPDIAALNYEPAQSNFCQSYPSSEIGMHQSVEDKHANWISSCSSFHSSSAINNPACRVSQRLIGCVKVQKRVDRMMWNKLMQKKMVRMMEVCEKYVPADVLKGLKR</sequence>
<organism evidence="2 3">
    <name type="scientific">Neurospora hispaniola</name>
    <dbReference type="NCBI Taxonomy" id="588809"/>
    <lineage>
        <taxon>Eukaryota</taxon>
        <taxon>Fungi</taxon>
        <taxon>Dikarya</taxon>
        <taxon>Ascomycota</taxon>
        <taxon>Pezizomycotina</taxon>
        <taxon>Sordariomycetes</taxon>
        <taxon>Sordariomycetidae</taxon>
        <taxon>Sordariales</taxon>
        <taxon>Sordariaceae</taxon>
        <taxon>Neurospora</taxon>
    </lineage>
</organism>
<dbReference type="EMBL" id="JAULSX010000010">
    <property type="protein sequence ID" value="KAK3485315.1"/>
    <property type="molecule type" value="Genomic_DNA"/>
</dbReference>
<reference evidence="2 3" key="1">
    <citation type="journal article" date="2023" name="Mol. Phylogenet. Evol.">
        <title>Genome-scale phylogeny and comparative genomics of the fungal order Sordariales.</title>
        <authorList>
            <person name="Hensen N."/>
            <person name="Bonometti L."/>
            <person name="Westerberg I."/>
            <person name="Brannstrom I.O."/>
            <person name="Guillou S."/>
            <person name="Cros-Aarteil S."/>
            <person name="Calhoun S."/>
            <person name="Haridas S."/>
            <person name="Kuo A."/>
            <person name="Mondo S."/>
            <person name="Pangilinan J."/>
            <person name="Riley R."/>
            <person name="LaButti K."/>
            <person name="Andreopoulos B."/>
            <person name="Lipzen A."/>
            <person name="Chen C."/>
            <person name="Yan M."/>
            <person name="Daum C."/>
            <person name="Ng V."/>
            <person name="Clum A."/>
            <person name="Steindorff A."/>
            <person name="Ohm R.A."/>
            <person name="Martin F."/>
            <person name="Silar P."/>
            <person name="Natvig D.O."/>
            <person name="Lalanne C."/>
            <person name="Gautier V."/>
            <person name="Ament-Velasquez S.L."/>
            <person name="Kruys A."/>
            <person name="Hutchinson M.I."/>
            <person name="Powell A.J."/>
            <person name="Barry K."/>
            <person name="Miller A.N."/>
            <person name="Grigoriev I.V."/>
            <person name="Debuchy R."/>
            <person name="Gladieux P."/>
            <person name="Hiltunen Thoren M."/>
            <person name="Johannesson H."/>
        </authorList>
    </citation>
    <scope>NUCLEOTIDE SEQUENCE [LARGE SCALE GENOMIC DNA]</scope>
    <source>
        <strain evidence="2 3">FGSC 10403</strain>
    </source>
</reference>